<reference evidence="1" key="1">
    <citation type="submission" date="2021-01" db="EMBL/GenBank/DDBJ databases">
        <authorList>
            <person name="Corre E."/>
            <person name="Pelletier E."/>
            <person name="Niang G."/>
            <person name="Scheremetjew M."/>
            <person name="Finn R."/>
            <person name="Kale V."/>
            <person name="Holt S."/>
            <person name="Cochrane G."/>
            <person name="Meng A."/>
            <person name="Brown T."/>
            <person name="Cohen L."/>
        </authorList>
    </citation>
    <scope>NUCLEOTIDE SEQUENCE</scope>
    <source>
        <strain evidence="1">RCC3387</strain>
    </source>
</reference>
<evidence type="ECO:0000313" key="1">
    <source>
        <dbReference type="EMBL" id="CAD9482655.1"/>
    </source>
</evidence>
<accession>A0A7S2H7K4</accession>
<gene>
    <name evidence="1" type="ORF">BRAN1462_LOCUS688</name>
</gene>
<protein>
    <recommendedName>
        <fullName evidence="2">EF-hand domain-containing protein</fullName>
    </recommendedName>
</protein>
<sequence length="172" mass="18736">MEIKLAPGAELNRDQKEAMQRGFDYVVAHADGARQRAREGLPLLLLPGDAPRLLRACGRAITQQEVRLVTSEVPPQGIDFNGFCKLFERLSKQQQATEGKLCEALGALDITGTGALDPTLLRDLLRGFGEGMLPADIEAVLSGLPKDRMGKISTRSIARRLVRGPEGLQYLS</sequence>
<name>A0A7S2H7K4_9DINO</name>
<dbReference type="InterPro" id="IPR011992">
    <property type="entry name" value="EF-hand-dom_pair"/>
</dbReference>
<organism evidence="1">
    <name type="scientific">Zooxanthella nutricula</name>
    <dbReference type="NCBI Taxonomy" id="1333877"/>
    <lineage>
        <taxon>Eukaryota</taxon>
        <taxon>Sar</taxon>
        <taxon>Alveolata</taxon>
        <taxon>Dinophyceae</taxon>
        <taxon>Peridiniales</taxon>
        <taxon>Peridiniales incertae sedis</taxon>
        <taxon>Zooxanthella</taxon>
    </lineage>
</organism>
<evidence type="ECO:0008006" key="2">
    <source>
        <dbReference type="Google" id="ProtNLM"/>
    </source>
</evidence>
<dbReference type="EMBL" id="HBGW01001034">
    <property type="protein sequence ID" value="CAD9482655.1"/>
    <property type="molecule type" value="Transcribed_RNA"/>
</dbReference>
<proteinExistence type="predicted"/>
<dbReference type="AlphaFoldDB" id="A0A7S2H7K4"/>
<dbReference type="SUPFAM" id="SSF47473">
    <property type="entry name" value="EF-hand"/>
    <property type="match status" value="1"/>
</dbReference>
<dbReference type="Gene3D" id="1.10.238.10">
    <property type="entry name" value="EF-hand"/>
    <property type="match status" value="1"/>
</dbReference>